<evidence type="ECO:0000256" key="9">
    <source>
        <dbReference type="SAM" id="Phobius"/>
    </source>
</evidence>
<dbReference type="PANTHER" id="PTHR10791">
    <property type="entry name" value="RAG1-ACTIVATING PROTEIN 1"/>
    <property type="match status" value="1"/>
</dbReference>
<sequence length="445" mass="50822">MMLKLGPVEDRCQELLVASDDVDFDVYMESLCNPNTKWVEIGGEKTMKRMDLRSESKVSFACITCGEGLNVGKIIKQEILACSKKKKWMLYFSYLISTLCKSHGVPQKATDEIFHPHVAFDKAVIQTQMKPKGRRRKPEARQESACGEACFETDQILWKRTLLKNKEHKEKSYIEGSYDEDGRTLKEFLTKVVKDKKEMMDDAPEKVKVKKIVEDEKLCGDDEEKQYDKEQENPTFYKIIKKKDVEEFKSDPYLATLMNCAFWVFYGMPFVHPNSTLLVTINGVGFVFEVVYVTIFYIYATSKGRKKILIVLLGEIIFLVVVVLITMFALHGSAKRSLVVGIICDIFNIMMYTSPLTIMAKVIKTKSVKYMPFWLSLANFLNGLAWTTYALLPPFDIYVLISNGIGAVSGLVQLILYACYYSGKGENNEDDNKKDDLEMKPTIVS</sequence>
<comment type="caution">
    <text evidence="10">The sequence shown here is derived from an EMBL/GenBank/DDBJ whole genome shotgun (WGS) entry which is preliminary data.</text>
</comment>
<keyword evidence="6" id="KW-0677">Repeat</keyword>
<evidence type="ECO:0008006" key="12">
    <source>
        <dbReference type="Google" id="ProtNLM"/>
    </source>
</evidence>
<dbReference type="Proteomes" id="UP001058974">
    <property type="component" value="Chromosome 1"/>
</dbReference>
<dbReference type="Gene3D" id="1.20.1280.290">
    <property type="match status" value="2"/>
</dbReference>
<dbReference type="AlphaFoldDB" id="A0A9D5BF10"/>
<dbReference type="GO" id="GO:0012505">
    <property type="term" value="C:endomembrane system"/>
    <property type="evidence" value="ECO:0007669"/>
    <property type="project" value="UniProtKB-SubCell"/>
</dbReference>
<dbReference type="SUPFAM" id="SSF103473">
    <property type="entry name" value="MFS general substrate transporter"/>
    <property type="match status" value="1"/>
</dbReference>
<feature type="transmembrane region" description="Helical" evidence="9">
    <location>
        <begin position="370"/>
        <end position="391"/>
    </location>
</feature>
<organism evidence="10 11">
    <name type="scientific">Pisum sativum</name>
    <name type="common">Garden pea</name>
    <name type="synonym">Lathyrus oleraceus</name>
    <dbReference type="NCBI Taxonomy" id="3888"/>
    <lineage>
        <taxon>Eukaryota</taxon>
        <taxon>Viridiplantae</taxon>
        <taxon>Streptophyta</taxon>
        <taxon>Embryophyta</taxon>
        <taxon>Tracheophyta</taxon>
        <taxon>Spermatophyta</taxon>
        <taxon>Magnoliopsida</taxon>
        <taxon>eudicotyledons</taxon>
        <taxon>Gunneridae</taxon>
        <taxon>Pentapetalae</taxon>
        <taxon>rosids</taxon>
        <taxon>fabids</taxon>
        <taxon>Fabales</taxon>
        <taxon>Fabaceae</taxon>
        <taxon>Papilionoideae</taxon>
        <taxon>50 kb inversion clade</taxon>
        <taxon>NPAAA clade</taxon>
        <taxon>Hologalegina</taxon>
        <taxon>IRL clade</taxon>
        <taxon>Fabeae</taxon>
        <taxon>Lathyrus</taxon>
    </lineage>
</organism>
<dbReference type="InterPro" id="IPR047664">
    <property type="entry name" value="SWEET"/>
</dbReference>
<dbReference type="InterPro" id="IPR036259">
    <property type="entry name" value="MFS_trans_sf"/>
</dbReference>
<dbReference type="InterPro" id="IPR004316">
    <property type="entry name" value="SWEET_rpt"/>
</dbReference>
<feature type="transmembrane region" description="Helical" evidence="9">
    <location>
        <begin position="308"/>
        <end position="331"/>
    </location>
</feature>
<evidence type="ECO:0000256" key="1">
    <source>
        <dbReference type="ARBA" id="ARBA00004127"/>
    </source>
</evidence>
<evidence type="ECO:0000256" key="6">
    <source>
        <dbReference type="ARBA" id="ARBA00022737"/>
    </source>
</evidence>
<keyword evidence="7 9" id="KW-1133">Transmembrane helix</keyword>
<gene>
    <name evidence="10" type="ORF">KIW84_011491</name>
</gene>
<dbReference type="GO" id="GO:0016020">
    <property type="term" value="C:membrane"/>
    <property type="evidence" value="ECO:0007669"/>
    <property type="project" value="InterPro"/>
</dbReference>
<dbReference type="FunFam" id="1.20.1280.290:FF:000001">
    <property type="entry name" value="Bidirectional sugar transporter SWEET"/>
    <property type="match status" value="1"/>
</dbReference>
<dbReference type="PANTHER" id="PTHR10791:SF236">
    <property type="entry name" value="BIDIRECTIONAL SUGAR TRANSPORTER SWEET8"/>
    <property type="match status" value="1"/>
</dbReference>
<evidence type="ECO:0000313" key="11">
    <source>
        <dbReference type="Proteomes" id="UP001058974"/>
    </source>
</evidence>
<dbReference type="Pfam" id="PF03083">
    <property type="entry name" value="MtN3_slv"/>
    <property type="match status" value="2"/>
</dbReference>
<dbReference type="GO" id="GO:0051260">
    <property type="term" value="P:protein homooligomerization"/>
    <property type="evidence" value="ECO:0007669"/>
    <property type="project" value="UniProtKB-ARBA"/>
</dbReference>
<protein>
    <recommendedName>
        <fullName evidence="12">Bidirectional sugar transporter SWEET</fullName>
    </recommendedName>
</protein>
<feature type="transmembrane region" description="Helical" evidence="9">
    <location>
        <begin position="277"/>
        <end position="299"/>
    </location>
</feature>
<dbReference type="GO" id="GO:0051119">
    <property type="term" value="F:sugar transmembrane transporter activity"/>
    <property type="evidence" value="ECO:0007669"/>
    <property type="project" value="InterPro"/>
</dbReference>
<evidence type="ECO:0000256" key="2">
    <source>
        <dbReference type="ARBA" id="ARBA00007809"/>
    </source>
</evidence>
<evidence type="ECO:0000313" key="10">
    <source>
        <dbReference type="EMBL" id="KAI5442438.1"/>
    </source>
</evidence>
<comment type="subcellular location">
    <subcellularLocation>
        <location evidence="1">Endomembrane system</location>
        <topology evidence="1">Multi-pass membrane protein</topology>
    </subcellularLocation>
</comment>
<evidence type="ECO:0000256" key="8">
    <source>
        <dbReference type="ARBA" id="ARBA00023136"/>
    </source>
</evidence>
<reference evidence="10 11" key="1">
    <citation type="journal article" date="2022" name="Nat. Genet.">
        <title>Improved pea reference genome and pan-genome highlight genomic features and evolutionary characteristics.</title>
        <authorList>
            <person name="Yang T."/>
            <person name="Liu R."/>
            <person name="Luo Y."/>
            <person name="Hu S."/>
            <person name="Wang D."/>
            <person name="Wang C."/>
            <person name="Pandey M.K."/>
            <person name="Ge S."/>
            <person name="Xu Q."/>
            <person name="Li N."/>
            <person name="Li G."/>
            <person name="Huang Y."/>
            <person name="Saxena R.K."/>
            <person name="Ji Y."/>
            <person name="Li M."/>
            <person name="Yan X."/>
            <person name="He Y."/>
            <person name="Liu Y."/>
            <person name="Wang X."/>
            <person name="Xiang C."/>
            <person name="Varshney R.K."/>
            <person name="Ding H."/>
            <person name="Gao S."/>
            <person name="Zong X."/>
        </authorList>
    </citation>
    <scope>NUCLEOTIDE SEQUENCE [LARGE SCALE GENOMIC DNA]</scope>
    <source>
        <strain evidence="10 11">cv. Zhongwan 6</strain>
    </source>
</reference>
<evidence type="ECO:0000256" key="5">
    <source>
        <dbReference type="ARBA" id="ARBA00022692"/>
    </source>
</evidence>
<keyword evidence="5 9" id="KW-0812">Transmembrane</keyword>
<evidence type="ECO:0000256" key="4">
    <source>
        <dbReference type="ARBA" id="ARBA00022597"/>
    </source>
</evidence>
<keyword evidence="3" id="KW-0813">Transport</keyword>
<feature type="transmembrane region" description="Helical" evidence="9">
    <location>
        <begin position="337"/>
        <end position="358"/>
    </location>
</feature>
<keyword evidence="8 9" id="KW-0472">Membrane</keyword>
<keyword evidence="11" id="KW-1185">Reference proteome</keyword>
<comment type="similarity">
    <text evidence="2">Belongs to the SWEET sugar transporter family.</text>
</comment>
<evidence type="ECO:0000256" key="3">
    <source>
        <dbReference type="ARBA" id="ARBA00022448"/>
    </source>
</evidence>
<dbReference type="Gramene" id="Psat01G0149100-T1">
    <property type="protein sequence ID" value="KAI5442438.1"/>
    <property type="gene ID" value="KIW84_011491"/>
</dbReference>
<keyword evidence="4" id="KW-0762">Sugar transport</keyword>
<name>A0A9D5BF10_PEA</name>
<dbReference type="FunFam" id="1.20.1280.290:FF:000002">
    <property type="entry name" value="Bidirectional sugar transporter SWEET"/>
    <property type="match status" value="1"/>
</dbReference>
<feature type="transmembrane region" description="Helical" evidence="9">
    <location>
        <begin position="397"/>
        <end position="420"/>
    </location>
</feature>
<proteinExistence type="inferred from homology"/>
<evidence type="ECO:0000256" key="7">
    <source>
        <dbReference type="ARBA" id="ARBA00022989"/>
    </source>
</evidence>
<dbReference type="EMBL" id="JAMSHJ010000001">
    <property type="protein sequence ID" value="KAI5442438.1"/>
    <property type="molecule type" value="Genomic_DNA"/>
</dbReference>
<accession>A0A9D5BF10</accession>